<reference evidence="7 8" key="1">
    <citation type="submission" date="2018-07" db="EMBL/GenBank/DDBJ databases">
        <title>Genomic Encyclopedia of Type Strains, Phase III (KMG-III): the genomes of soil and plant-associated and newly described type strains.</title>
        <authorList>
            <person name="Whitman W."/>
        </authorList>
    </citation>
    <scope>NUCLEOTIDE SEQUENCE [LARGE SCALE GENOMIC DNA]</scope>
    <source>
        <strain evidence="7 8">CECT 7287</strain>
    </source>
</reference>
<keyword evidence="3 5" id="KW-1133">Transmembrane helix</keyword>
<proteinExistence type="predicted"/>
<dbReference type="InterPro" id="IPR005821">
    <property type="entry name" value="Ion_trans_dom"/>
</dbReference>
<comment type="caution">
    <text evidence="7">The sequence shown here is derived from an EMBL/GenBank/DDBJ whole genome shotgun (WGS) entry which is preliminary data.</text>
</comment>
<organism evidence="7 8">
    <name type="scientific">Cohnella phaseoli</name>
    <dbReference type="NCBI Taxonomy" id="456490"/>
    <lineage>
        <taxon>Bacteria</taxon>
        <taxon>Bacillati</taxon>
        <taxon>Bacillota</taxon>
        <taxon>Bacilli</taxon>
        <taxon>Bacillales</taxon>
        <taxon>Paenibacillaceae</taxon>
        <taxon>Cohnella</taxon>
    </lineage>
</organism>
<evidence type="ECO:0000313" key="8">
    <source>
        <dbReference type="Proteomes" id="UP000256977"/>
    </source>
</evidence>
<dbReference type="InterPro" id="IPR027359">
    <property type="entry name" value="Volt_channel_dom_sf"/>
</dbReference>
<protein>
    <submittedName>
        <fullName evidence="7">Ion transport protein</fullName>
    </submittedName>
</protein>
<dbReference type="AlphaFoldDB" id="A0A3D9IUH0"/>
<feature type="domain" description="Ion transport" evidence="6">
    <location>
        <begin position="8"/>
        <end position="127"/>
    </location>
</feature>
<feature type="transmembrane region" description="Helical" evidence="5">
    <location>
        <begin position="43"/>
        <end position="61"/>
    </location>
</feature>
<name>A0A3D9IUH0_9BACL</name>
<dbReference type="SUPFAM" id="SSF81324">
    <property type="entry name" value="Voltage-gated potassium channels"/>
    <property type="match status" value="1"/>
</dbReference>
<dbReference type="Gene3D" id="1.20.120.350">
    <property type="entry name" value="Voltage-gated potassium channels. Chain C"/>
    <property type="match status" value="1"/>
</dbReference>
<dbReference type="Proteomes" id="UP000256977">
    <property type="component" value="Unassembled WGS sequence"/>
</dbReference>
<keyword evidence="8" id="KW-1185">Reference proteome</keyword>
<gene>
    <name evidence="7" type="ORF">DFP98_11939</name>
</gene>
<keyword evidence="2 5" id="KW-0812">Transmembrane</keyword>
<evidence type="ECO:0000313" key="7">
    <source>
        <dbReference type="EMBL" id="RED65408.1"/>
    </source>
</evidence>
<dbReference type="GO" id="GO:0005216">
    <property type="term" value="F:monoatomic ion channel activity"/>
    <property type="evidence" value="ECO:0007669"/>
    <property type="project" value="InterPro"/>
</dbReference>
<dbReference type="Pfam" id="PF00520">
    <property type="entry name" value="Ion_trans"/>
    <property type="match status" value="1"/>
</dbReference>
<evidence type="ECO:0000256" key="5">
    <source>
        <dbReference type="SAM" id="Phobius"/>
    </source>
</evidence>
<dbReference type="EMBL" id="QRDZ01000019">
    <property type="protein sequence ID" value="RED65408.1"/>
    <property type="molecule type" value="Genomic_DNA"/>
</dbReference>
<evidence type="ECO:0000256" key="1">
    <source>
        <dbReference type="ARBA" id="ARBA00004141"/>
    </source>
</evidence>
<evidence type="ECO:0000256" key="4">
    <source>
        <dbReference type="ARBA" id="ARBA00023136"/>
    </source>
</evidence>
<sequence length="153" mass="17115">MSKAYFKKWYLVVSLILSLYLVFVTVISFTSVSKDIKTPLETIAHYILWFFIIELGVLFFVTKDVRRFFKEQWLSILAVVSSISVTQFVDAVVGLGSLTGLSALKGLKGLKALKGLKLFKATKGVKVAKSYKIGKKASKAAKEVELLEQTRRS</sequence>
<feature type="transmembrane region" description="Helical" evidence="5">
    <location>
        <begin position="9"/>
        <end position="31"/>
    </location>
</feature>
<keyword evidence="4 5" id="KW-0472">Membrane</keyword>
<evidence type="ECO:0000256" key="2">
    <source>
        <dbReference type="ARBA" id="ARBA00022692"/>
    </source>
</evidence>
<feature type="transmembrane region" description="Helical" evidence="5">
    <location>
        <begin position="73"/>
        <end position="98"/>
    </location>
</feature>
<evidence type="ECO:0000259" key="6">
    <source>
        <dbReference type="Pfam" id="PF00520"/>
    </source>
</evidence>
<dbReference type="OrthoDB" id="2679282at2"/>
<dbReference type="GO" id="GO:0016020">
    <property type="term" value="C:membrane"/>
    <property type="evidence" value="ECO:0007669"/>
    <property type="project" value="UniProtKB-SubCell"/>
</dbReference>
<evidence type="ECO:0000256" key="3">
    <source>
        <dbReference type="ARBA" id="ARBA00022989"/>
    </source>
</evidence>
<dbReference type="RefSeq" id="WP_116062815.1">
    <property type="nucleotide sequence ID" value="NZ_QRDZ01000019.1"/>
</dbReference>
<comment type="subcellular location">
    <subcellularLocation>
        <location evidence="1">Membrane</location>
        <topology evidence="1">Multi-pass membrane protein</topology>
    </subcellularLocation>
</comment>
<accession>A0A3D9IUH0</accession>